<dbReference type="RefSeq" id="WP_204010207.1">
    <property type="nucleotide sequence ID" value="NZ_BOPG01000097.1"/>
</dbReference>
<evidence type="ECO:0000313" key="2">
    <source>
        <dbReference type="Proteomes" id="UP000612585"/>
    </source>
</evidence>
<name>A0A8J4E6V0_9ACTN</name>
<reference evidence="1" key="1">
    <citation type="submission" date="2021-01" db="EMBL/GenBank/DDBJ databases">
        <title>Whole genome shotgun sequence of Virgisporangium aurantiacum NBRC 16421.</title>
        <authorList>
            <person name="Komaki H."/>
            <person name="Tamura T."/>
        </authorList>
    </citation>
    <scope>NUCLEOTIDE SEQUENCE</scope>
    <source>
        <strain evidence="1">NBRC 16421</strain>
    </source>
</reference>
<dbReference type="AlphaFoldDB" id="A0A8J4E6V0"/>
<comment type="caution">
    <text evidence="1">The sequence shown here is derived from an EMBL/GenBank/DDBJ whole genome shotgun (WGS) entry which is preliminary data.</text>
</comment>
<sequence length="69" mass="7631">MQPVLAFAGWEVETVHLDRGSSLRDWIEVRGGGEVAYCATAAELQRLLSRHGLDLATFAEVDTIDDSRE</sequence>
<proteinExistence type="predicted"/>
<evidence type="ECO:0000313" key="1">
    <source>
        <dbReference type="EMBL" id="GIJ63523.1"/>
    </source>
</evidence>
<dbReference type="EMBL" id="BOPG01000097">
    <property type="protein sequence ID" value="GIJ63523.1"/>
    <property type="molecule type" value="Genomic_DNA"/>
</dbReference>
<dbReference type="Proteomes" id="UP000612585">
    <property type="component" value="Unassembled WGS sequence"/>
</dbReference>
<keyword evidence="2" id="KW-1185">Reference proteome</keyword>
<accession>A0A8J4E6V0</accession>
<protein>
    <submittedName>
        <fullName evidence="1">Uncharacterized protein</fullName>
    </submittedName>
</protein>
<gene>
    <name evidence="1" type="ORF">Vau01_110390</name>
</gene>
<organism evidence="1 2">
    <name type="scientific">Virgisporangium aurantiacum</name>
    <dbReference type="NCBI Taxonomy" id="175570"/>
    <lineage>
        <taxon>Bacteria</taxon>
        <taxon>Bacillati</taxon>
        <taxon>Actinomycetota</taxon>
        <taxon>Actinomycetes</taxon>
        <taxon>Micromonosporales</taxon>
        <taxon>Micromonosporaceae</taxon>
        <taxon>Virgisporangium</taxon>
    </lineage>
</organism>